<feature type="repeat" description="WD" evidence="3">
    <location>
        <begin position="151"/>
        <end position="192"/>
    </location>
</feature>
<keyword evidence="5" id="KW-1185">Reference proteome</keyword>
<dbReference type="PROSITE" id="PS50294">
    <property type="entry name" value="WD_REPEATS_REGION"/>
    <property type="match status" value="4"/>
</dbReference>
<evidence type="ECO:0000256" key="3">
    <source>
        <dbReference type="PROSITE-ProRule" id="PRU00221"/>
    </source>
</evidence>
<dbReference type="PANTHER" id="PTHR19879:SF9">
    <property type="entry name" value="TRANSCRIPTION INITIATION FACTOR TFIID SUBUNIT 5"/>
    <property type="match status" value="1"/>
</dbReference>
<dbReference type="Pfam" id="PF00400">
    <property type="entry name" value="WD40"/>
    <property type="match status" value="7"/>
</dbReference>
<feature type="repeat" description="WD" evidence="3">
    <location>
        <begin position="234"/>
        <end position="267"/>
    </location>
</feature>
<dbReference type="EMBL" id="JACCFJ010000001">
    <property type="protein sequence ID" value="NYI84883.1"/>
    <property type="molecule type" value="Genomic_DNA"/>
</dbReference>
<proteinExistence type="predicted"/>
<organism evidence="4 5">
    <name type="scientific">Saccharopolyspora hordei</name>
    <dbReference type="NCBI Taxonomy" id="1838"/>
    <lineage>
        <taxon>Bacteria</taxon>
        <taxon>Bacillati</taxon>
        <taxon>Actinomycetota</taxon>
        <taxon>Actinomycetes</taxon>
        <taxon>Pseudonocardiales</taxon>
        <taxon>Pseudonocardiaceae</taxon>
        <taxon>Saccharopolyspora</taxon>
    </lineage>
</organism>
<dbReference type="PANTHER" id="PTHR19879">
    <property type="entry name" value="TRANSCRIPTION INITIATION FACTOR TFIID"/>
    <property type="match status" value="1"/>
</dbReference>
<feature type="repeat" description="WD" evidence="3">
    <location>
        <begin position="610"/>
        <end position="644"/>
    </location>
</feature>
<reference evidence="4 5" key="1">
    <citation type="submission" date="2020-07" db="EMBL/GenBank/DDBJ databases">
        <title>Sequencing the genomes of 1000 actinobacteria strains.</title>
        <authorList>
            <person name="Klenk H.-P."/>
        </authorList>
    </citation>
    <scope>NUCLEOTIDE SEQUENCE [LARGE SCALE GENOMIC DNA]</scope>
    <source>
        <strain evidence="4 5">DSM 44065</strain>
    </source>
</reference>
<sequence>MRVWDVRTGGCLRVLDGHRDAVRSVDLTPDGRFAASLDVSGTVCFWDLADGRGALRCPAPSPHGGSGTQLARVGVRPDGRTACWTSSDGTVTVLDTRERRLRRGRPPHLAHARQVRPSPSGDVLLVSGGVGGRAESVVVWDPVSDTCHHVLTGHTSYVTAICVTADGRFAATGSHDRTIRVWDLADGSCVRVLSGHTADSLSLSGDARSLLSGDAFDGTVRFWDVGTGRCVRTFPGHATRTGAVVLDPECAFALSAGQDRTVRRWRLPAEHRAAPSLARPRPHTELTRLGERVRSLVADAERAVADQRFAAALDLLSRARTVSGHQREPRVLAAWWALSRHCPKVGLRAAWTSRVLAGHDGAVEAVDVSADGRTAVSGGADGTVRAWSVATGACTRVFHGHEHLVESVSLSPDGRQVLSGSRDGTVRWWSVEDGECLGVLGAPRGLGDSPRVRFTADGERAVVAHPDAAVRVWELGTGRERGSLRASSVSDIALSSTGLVAVAEGRAVQLWDPRTAGSRMLHAEFLHTMRSVCLSADGRLALTGEAEGIRLWDTASGRLVRVFGTGDLLTDTDRHHFLRTTATADFAVSAGFRAPPVVWDVTTGRRLRTLDDHEQGVTALAMTPDGRFVLTASGGGTVRVRELDWDLAAPRATSSPPRYVH</sequence>
<dbReference type="AlphaFoldDB" id="A0A853AQ75"/>
<dbReference type="InterPro" id="IPR015943">
    <property type="entry name" value="WD40/YVTN_repeat-like_dom_sf"/>
</dbReference>
<dbReference type="SUPFAM" id="SSF101908">
    <property type="entry name" value="Putative isomerase YbhE"/>
    <property type="match status" value="1"/>
</dbReference>
<dbReference type="SUPFAM" id="SSF50978">
    <property type="entry name" value="WD40 repeat-like"/>
    <property type="match status" value="2"/>
</dbReference>
<feature type="repeat" description="WD" evidence="3">
    <location>
        <begin position="398"/>
        <end position="439"/>
    </location>
</feature>
<dbReference type="PROSITE" id="PS00678">
    <property type="entry name" value="WD_REPEATS_1"/>
    <property type="match status" value="1"/>
</dbReference>
<keyword evidence="2" id="KW-0677">Repeat</keyword>
<feature type="repeat" description="WD" evidence="3">
    <location>
        <begin position="356"/>
        <end position="397"/>
    </location>
</feature>
<comment type="caution">
    <text evidence="4">The sequence shown here is derived from an EMBL/GenBank/DDBJ whole genome shotgun (WGS) entry which is preliminary data.</text>
</comment>
<dbReference type="Gene3D" id="2.130.10.10">
    <property type="entry name" value="YVTN repeat-like/Quinoprotein amine dehydrogenase"/>
    <property type="match status" value="4"/>
</dbReference>
<dbReference type="GO" id="GO:0006367">
    <property type="term" value="P:transcription initiation at RNA polymerase II promoter"/>
    <property type="evidence" value="ECO:0007669"/>
    <property type="project" value="TreeGrafter"/>
</dbReference>
<feature type="repeat" description="WD" evidence="3">
    <location>
        <begin position="193"/>
        <end position="233"/>
    </location>
</feature>
<evidence type="ECO:0000313" key="4">
    <source>
        <dbReference type="EMBL" id="NYI84883.1"/>
    </source>
</evidence>
<evidence type="ECO:0000313" key="5">
    <source>
        <dbReference type="Proteomes" id="UP000587002"/>
    </source>
</evidence>
<dbReference type="InterPro" id="IPR020472">
    <property type="entry name" value="WD40_PAC1"/>
</dbReference>
<gene>
    <name evidence="4" type="ORF">HNR68_003513</name>
</gene>
<evidence type="ECO:0000256" key="1">
    <source>
        <dbReference type="ARBA" id="ARBA00022574"/>
    </source>
</evidence>
<dbReference type="InterPro" id="IPR019775">
    <property type="entry name" value="WD40_repeat_CS"/>
</dbReference>
<keyword evidence="1 3" id="KW-0853">WD repeat</keyword>
<dbReference type="PRINTS" id="PR00320">
    <property type="entry name" value="GPROTEINBRPT"/>
</dbReference>
<dbReference type="CDD" id="cd00200">
    <property type="entry name" value="WD40"/>
    <property type="match status" value="2"/>
</dbReference>
<name>A0A853AQ75_9PSEU</name>
<dbReference type="PROSITE" id="PS50082">
    <property type="entry name" value="WD_REPEATS_2"/>
    <property type="match status" value="7"/>
</dbReference>
<feature type="repeat" description="WD" evidence="3">
    <location>
        <begin position="15"/>
        <end position="56"/>
    </location>
</feature>
<accession>A0A853AQ75</accession>
<dbReference type="InterPro" id="IPR001680">
    <property type="entry name" value="WD40_rpt"/>
</dbReference>
<dbReference type="InterPro" id="IPR036322">
    <property type="entry name" value="WD40_repeat_dom_sf"/>
</dbReference>
<evidence type="ECO:0000256" key="2">
    <source>
        <dbReference type="ARBA" id="ARBA00022737"/>
    </source>
</evidence>
<dbReference type="Proteomes" id="UP000587002">
    <property type="component" value="Unassembled WGS sequence"/>
</dbReference>
<protein>
    <submittedName>
        <fullName evidence="4">WD40 repeat protein</fullName>
    </submittedName>
</protein>
<dbReference type="SMART" id="SM00320">
    <property type="entry name" value="WD40"/>
    <property type="match status" value="11"/>
</dbReference>